<dbReference type="EMBL" id="JAYWIO010000001">
    <property type="protein sequence ID" value="KAK7292498.1"/>
    <property type="molecule type" value="Genomic_DNA"/>
</dbReference>
<dbReference type="AlphaFoldDB" id="A0AAN9J702"/>
<reference evidence="2 3" key="1">
    <citation type="submission" date="2024-01" db="EMBL/GenBank/DDBJ databases">
        <title>The genomes of 5 underutilized Papilionoideae crops provide insights into root nodulation and disease resistanc.</title>
        <authorList>
            <person name="Yuan L."/>
        </authorList>
    </citation>
    <scope>NUCLEOTIDE SEQUENCE [LARGE SCALE GENOMIC DNA]</scope>
    <source>
        <strain evidence="2">ZHUSHIDOU_FW_LH</strain>
        <tissue evidence="2">Leaf</tissue>
    </source>
</reference>
<dbReference type="PANTHER" id="PTHR47382">
    <property type="entry name" value="U-BOX DOMAIN-CONTAINING PROTEIN 52-LIKE"/>
    <property type="match status" value="1"/>
</dbReference>
<dbReference type="Gene3D" id="3.40.50.620">
    <property type="entry name" value="HUPs"/>
    <property type="match status" value="1"/>
</dbReference>
<dbReference type="Proteomes" id="UP001372338">
    <property type="component" value="Unassembled WGS sequence"/>
</dbReference>
<dbReference type="PANTHER" id="PTHR47382:SF4">
    <property type="entry name" value="AMINOACYLTRANSFERASE, E1 UBIQUITIN-ACTIVATING ENZYME-RELATED"/>
    <property type="match status" value="1"/>
</dbReference>
<proteinExistence type="predicted"/>
<evidence type="ECO:0000256" key="1">
    <source>
        <dbReference type="SAM" id="MobiDB-lite"/>
    </source>
</evidence>
<comment type="caution">
    <text evidence="2">The sequence shown here is derived from an EMBL/GenBank/DDBJ whole genome shotgun (WGS) entry which is preliminary data.</text>
</comment>
<gene>
    <name evidence="2" type="ORF">RIF29_08279</name>
</gene>
<feature type="region of interest" description="Disordered" evidence="1">
    <location>
        <begin position="1"/>
        <end position="23"/>
    </location>
</feature>
<sequence length="378" mass="43595">MSTRKTEEHEGLLHLDSDSDDKETTCRGFIGFKRNQVFDYYYYYYSSVGEEEEEEEEELFEINLKEKEKEKEEPLLGLDKIAESSESESESESTVFSLDVHNLKDDDDDVVYVAVGNHNGESSMQALSWALKHSVTPSTTTLHLIHVFPPLNLIPTPLGKIPRSHIHPEYVNMYLTQERGKRKLLLQKFIHLCIDSKVKVETMLIEGDNVAKAIVDIVENLNIRKLVIGTSKANLRKSERGKRNGIPDMVVKNAQESCDVKIICEGQEVMDHYLMIRYTTTTTTATSSSFTDGSTSSSSRATSHEEDDYSPVGKRKRPLLVCNTNRNSTWMWLWLRGERERGYRRILFNNKKEQKKTATSLTHKAKQRKERRMMEEMK</sequence>
<dbReference type="InterPro" id="IPR014729">
    <property type="entry name" value="Rossmann-like_a/b/a_fold"/>
</dbReference>
<feature type="region of interest" description="Disordered" evidence="1">
    <location>
        <begin position="354"/>
        <end position="378"/>
    </location>
</feature>
<keyword evidence="3" id="KW-1185">Reference proteome</keyword>
<evidence type="ECO:0000313" key="2">
    <source>
        <dbReference type="EMBL" id="KAK7292498.1"/>
    </source>
</evidence>
<protein>
    <submittedName>
        <fullName evidence="2">Uncharacterized protein</fullName>
    </submittedName>
</protein>
<name>A0AAN9J702_CROPI</name>
<evidence type="ECO:0000313" key="3">
    <source>
        <dbReference type="Proteomes" id="UP001372338"/>
    </source>
</evidence>
<dbReference type="CDD" id="cd01989">
    <property type="entry name" value="USP_STK_Ubox_N"/>
    <property type="match status" value="1"/>
</dbReference>
<accession>A0AAN9J702</accession>
<organism evidence="2 3">
    <name type="scientific">Crotalaria pallida</name>
    <name type="common">Smooth rattlebox</name>
    <name type="synonym">Crotalaria striata</name>
    <dbReference type="NCBI Taxonomy" id="3830"/>
    <lineage>
        <taxon>Eukaryota</taxon>
        <taxon>Viridiplantae</taxon>
        <taxon>Streptophyta</taxon>
        <taxon>Embryophyta</taxon>
        <taxon>Tracheophyta</taxon>
        <taxon>Spermatophyta</taxon>
        <taxon>Magnoliopsida</taxon>
        <taxon>eudicotyledons</taxon>
        <taxon>Gunneridae</taxon>
        <taxon>Pentapetalae</taxon>
        <taxon>rosids</taxon>
        <taxon>fabids</taxon>
        <taxon>Fabales</taxon>
        <taxon>Fabaceae</taxon>
        <taxon>Papilionoideae</taxon>
        <taxon>50 kb inversion clade</taxon>
        <taxon>genistoids sensu lato</taxon>
        <taxon>core genistoids</taxon>
        <taxon>Crotalarieae</taxon>
        <taxon>Crotalaria</taxon>
    </lineage>
</organism>
<feature type="region of interest" description="Disordered" evidence="1">
    <location>
        <begin position="285"/>
        <end position="312"/>
    </location>
</feature>
<feature type="compositionally biased region" description="Low complexity" evidence="1">
    <location>
        <begin position="285"/>
        <end position="301"/>
    </location>
</feature>
<dbReference type="SUPFAM" id="SSF52402">
    <property type="entry name" value="Adenine nucleotide alpha hydrolases-like"/>
    <property type="match status" value="1"/>
</dbReference>